<organism evidence="2">
    <name type="scientific">Gaeumannomyces tritici (strain R3-111a-1)</name>
    <name type="common">Wheat and barley take-all root rot fungus</name>
    <name type="synonym">Gaeumannomyces graminis var. tritici</name>
    <dbReference type="NCBI Taxonomy" id="644352"/>
    <lineage>
        <taxon>Eukaryota</taxon>
        <taxon>Fungi</taxon>
        <taxon>Dikarya</taxon>
        <taxon>Ascomycota</taxon>
        <taxon>Pezizomycotina</taxon>
        <taxon>Sordariomycetes</taxon>
        <taxon>Sordariomycetidae</taxon>
        <taxon>Magnaporthales</taxon>
        <taxon>Magnaporthaceae</taxon>
        <taxon>Gaeumannomyces</taxon>
    </lineage>
</organism>
<keyword evidence="4" id="KW-1185">Reference proteome</keyword>
<reference evidence="4" key="1">
    <citation type="submission" date="2010-07" db="EMBL/GenBank/DDBJ databases">
        <title>The genome sequence of Gaeumannomyces graminis var. tritici strain R3-111a-1.</title>
        <authorList>
            <consortium name="The Broad Institute Genome Sequencing Platform"/>
            <person name="Ma L.-J."/>
            <person name="Dead R."/>
            <person name="Young S."/>
            <person name="Zeng Q."/>
            <person name="Koehrsen M."/>
            <person name="Alvarado L."/>
            <person name="Berlin A."/>
            <person name="Chapman S.B."/>
            <person name="Chen Z."/>
            <person name="Freedman E."/>
            <person name="Gellesch M."/>
            <person name="Goldberg J."/>
            <person name="Griggs A."/>
            <person name="Gujja S."/>
            <person name="Heilman E.R."/>
            <person name="Heiman D."/>
            <person name="Hepburn T."/>
            <person name="Howarth C."/>
            <person name="Jen D."/>
            <person name="Larson L."/>
            <person name="Mehta T."/>
            <person name="Neiman D."/>
            <person name="Pearson M."/>
            <person name="Roberts A."/>
            <person name="Saif S."/>
            <person name="Shea T."/>
            <person name="Shenoy N."/>
            <person name="Sisk P."/>
            <person name="Stolte C."/>
            <person name="Sykes S."/>
            <person name="Walk T."/>
            <person name="White J."/>
            <person name="Yandava C."/>
            <person name="Haas B."/>
            <person name="Nusbaum C."/>
            <person name="Birren B."/>
        </authorList>
    </citation>
    <scope>NUCLEOTIDE SEQUENCE [LARGE SCALE GENOMIC DNA]</scope>
    <source>
        <strain evidence="4">R3-111a-1</strain>
    </source>
</reference>
<keyword evidence="1" id="KW-1133">Transmembrane helix</keyword>
<sequence length="72" mass="8035">MLFPELTWCWKKASPSACRRPSSLSMVCLGETLRQLVFGVLFLIVAPLLSLRLSWAILSEKAKSRVGLVLTD</sequence>
<name>J3PKK9_GAET3</name>
<dbReference type="EMBL" id="GL385515">
    <property type="protein sequence ID" value="EJT68355.1"/>
    <property type="molecule type" value="Genomic_DNA"/>
</dbReference>
<evidence type="ECO:0000313" key="3">
    <source>
        <dbReference type="EnsemblFungi" id="EJT68355"/>
    </source>
</evidence>
<dbReference type="Proteomes" id="UP000006039">
    <property type="component" value="Unassembled WGS sequence"/>
</dbReference>
<reference evidence="2" key="2">
    <citation type="submission" date="2010-07" db="EMBL/GenBank/DDBJ databases">
        <authorList>
            <consortium name="The Broad Institute Genome Sequencing Platform"/>
            <consortium name="Broad Institute Genome Sequencing Center for Infectious Disease"/>
            <person name="Ma L.-J."/>
            <person name="Dead R."/>
            <person name="Young S."/>
            <person name="Zeng Q."/>
            <person name="Koehrsen M."/>
            <person name="Alvarado L."/>
            <person name="Berlin A."/>
            <person name="Chapman S.B."/>
            <person name="Chen Z."/>
            <person name="Freedman E."/>
            <person name="Gellesch M."/>
            <person name="Goldberg J."/>
            <person name="Griggs A."/>
            <person name="Gujja S."/>
            <person name="Heilman E.R."/>
            <person name="Heiman D."/>
            <person name="Hepburn T."/>
            <person name="Howarth C."/>
            <person name="Jen D."/>
            <person name="Larson L."/>
            <person name="Mehta T."/>
            <person name="Neiman D."/>
            <person name="Pearson M."/>
            <person name="Roberts A."/>
            <person name="Saif S."/>
            <person name="Shea T."/>
            <person name="Shenoy N."/>
            <person name="Sisk P."/>
            <person name="Stolte C."/>
            <person name="Sykes S."/>
            <person name="Walk T."/>
            <person name="White J."/>
            <person name="Yandava C."/>
            <person name="Haas B."/>
            <person name="Nusbaum C."/>
            <person name="Birren B."/>
        </authorList>
    </citation>
    <scope>NUCLEOTIDE SEQUENCE</scope>
    <source>
        <strain evidence="2">R3-111a-1</strain>
    </source>
</reference>
<evidence type="ECO:0000313" key="4">
    <source>
        <dbReference type="Proteomes" id="UP000006039"/>
    </source>
</evidence>
<proteinExistence type="predicted"/>
<evidence type="ECO:0000256" key="1">
    <source>
        <dbReference type="SAM" id="Phobius"/>
    </source>
</evidence>
<feature type="transmembrane region" description="Helical" evidence="1">
    <location>
        <begin position="36"/>
        <end position="58"/>
    </location>
</feature>
<dbReference type="HOGENOM" id="CLU_2722373_0_0_1"/>
<dbReference type="OrthoDB" id="4505928at2759"/>
<gene>
    <name evidence="3" type="primary">20354527</name>
    <name evidence="2" type="ORF">GGTG_14069</name>
</gene>
<keyword evidence="1" id="KW-0472">Membrane</keyword>
<protein>
    <submittedName>
        <fullName evidence="2 3">Uncharacterized protein</fullName>
    </submittedName>
</protein>
<dbReference type="VEuPathDB" id="FungiDB:GGTG_14069"/>
<keyword evidence="1" id="KW-0812">Transmembrane</keyword>
<dbReference type="AlphaFoldDB" id="J3PKK9"/>
<dbReference type="GeneID" id="20354527"/>
<dbReference type="RefSeq" id="XP_009230260.1">
    <property type="nucleotide sequence ID" value="XM_009231996.1"/>
</dbReference>
<reference evidence="3" key="5">
    <citation type="submission" date="2018-04" db="UniProtKB">
        <authorList>
            <consortium name="EnsemblFungi"/>
        </authorList>
    </citation>
    <scope>IDENTIFICATION</scope>
    <source>
        <strain evidence="3">R3-111a-1</strain>
    </source>
</reference>
<reference evidence="3" key="4">
    <citation type="journal article" date="2015" name="G3 (Bethesda)">
        <title>Genome sequences of three phytopathogenic species of the Magnaporthaceae family of fungi.</title>
        <authorList>
            <person name="Okagaki L.H."/>
            <person name="Nunes C.C."/>
            <person name="Sailsbery J."/>
            <person name="Clay B."/>
            <person name="Brown D."/>
            <person name="John T."/>
            <person name="Oh Y."/>
            <person name="Young N."/>
            <person name="Fitzgerald M."/>
            <person name="Haas B.J."/>
            <person name="Zeng Q."/>
            <person name="Young S."/>
            <person name="Adiconis X."/>
            <person name="Fan L."/>
            <person name="Levin J.Z."/>
            <person name="Mitchell T.K."/>
            <person name="Okubara P.A."/>
            <person name="Farman M.L."/>
            <person name="Kohn L.M."/>
            <person name="Birren B."/>
            <person name="Ma L.-J."/>
            <person name="Dean R.A."/>
        </authorList>
    </citation>
    <scope>NUCLEOTIDE SEQUENCE</scope>
    <source>
        <strain evidence="3">R3-111a-1</strain>
    </source>
</reference>
<evidence type="ECO:0000313" key="2">
    <source>
        <dbReference type="EMBL" id="EJT68355.1"/>
    </source>
</evidence>
<dbReference type="EnsemblFungi" id="EJT68355">
    <property type="protein sequence ID" value="EJT68355"/>
    <property type="gene ID" value="GGTG_14069"/>
</dbReference>
<accession>J3PKK9</accession>
<reference evidence="2" key="3">
    <citation type="submission" date="2010-09" db="EMBL/GenBank/DDBJ databases">
        <title>Annotation of Gaeumannomyces graminis var. tritici R3-111a-1.</title>
        <authorList>
            <consortium name="The Broad Institute Genome Sequencing Platform"/>
            <person name="Ma L.-J."/>
            <person name="Dead R."/>
            <person name="Young S.K."/>
            <person name="Zeng Q."/>
            <person name="Gargeya S."/>
            <person name="Fitzgerald M."/>
            <person name="Haas B."/>
            <person name="Abouelleil A."/>
            <person name="Alvarado L."/>
            <person name="Arachchi H.M."/>
            <person name="Berlin A."/>
            <person name="Brown A."/>
            <person name="Chapman S.B."/>
            <person name="Chen Z."/>
            <person name="Dunbar C."/>
            <person name="Freedman E."/>
            <person name="Gearin G."/>
            <person name="Gellesch M."/>
            <person name="Goldberg J."/>
            <person name="Griggs A."/>
            <person name="Gujja S."/>
            <person name="Heiman D."/>
            <person name="Howarth C."/>
            <person name="Larson L."/>
            <person name="Lui A."/>
            <person name="MacDonald P.J.P."/>
            <person name="Mehta T."/>
            <person name="Montmayeur A."/>
            <person name="Murphy C."/>
            <person name="Neiman D."/>
            <person name="Pearson M."/>
            <person name="Priest M."/>
            <person name="Roberts A."/>
            <person name="Saif S."/>
            <person name="Shea T."/>
            <person name="Shenoy N."/>
            <person name="Sisk P."/>
            <person name="Stolte C."/>
            <person name="Sykes S."/>
            <person name="Yandava C."/>
            <person name="Wortman J."/>
            <person name="Nusbaum C."/>
            <person name="Birren B."/>
        </authorList>
    </citation>
    <scope>NUCLEOTIDE SEQUENCE</scope>
    <source>
        <strain evidence="2">R3-111a-1</strain>
    </source>
</reference>